<dbReference type="EMBL" id="JAYMYQ010000005">
    <property type="protein sequence ID" value="KAK7330357.1"/>
    <property type="molecule type" value="Genomic_DNA"/>
</dbReference>
<organism evidence="1 2">
    <name type="scientific">Canavalia gladiata</name>
    <name type="common">Sword bean</name>
    <name type="synonym">Dolichos gladiatus</name>
    <dbReference type="NCBI Taxonomy" id="3824"/>
    <lineage>
        <taxon>Eukaryota</taxon>
        <taxon>Viridiplantae</taxon>
        <taxon>Streptophyta</taxon>
        <taxon>Embryophyta</taxon>
        <taxon>Tracheophyta</taxon>
        <taxon>Spermatophyta</taxon>
        <taxon>Magnoliopsida</taxon>
        <taxon>eudicotyledons</taxon>
        <taxon>Gunneridae</taxon>
        <taxon>Pentapetalae</taxon>
        <taxon>rosids</taxon>
        <taxon>fabids</taxon>
        <taxon>Fabales</taxon>
        <taxon>Fabaceae</taxon>
        <taxon>Papilionoideae</taxon>
        <taxon>50 kb inversion clade</taxon>
        <taxon>NPAAA clade</taxon>
        <taxon>indigoferoid/millettioid clade</taxon>
        <taxon>Phaseoleae</taxon>
        <taxon>Canavalia</taxon>
    </lineage>
</organism>
<accession>A0AAN9L6G9</accession>
<name>A0AAN9L6G9_CANGL</name>
<dbReference type="Proteomes" id="UP001367508">
    <property type="component" value="Unassembled WGS sequence"/>
</dbReference>
<protein>
    <submittedName>
        <fullName evidence="1">Uncharacterized protein</fullName>
    </submittedName>
</protein>
<gene>
    <name evidence="1" type="ORF">VNO77_24549</name>
</gene>
<evidence type="ECO:0000313" key="2">
    <source>
        <dbReference type="Proteomes" id="UP001367508"/>
    </source>
</evidence>
<sequence length="187" mass="20623">MWCPLIEKRTKLKMGAEGGNACPHTSHTTLELSLRIDSSPISVVYRPSSSSSYSSSSSKIRTWKLDKRIQSAANFISAPGSNLILKRRIAVALATVTTTLNCNMYGERERVLKDNGISLPALRCECVLLSSSRIYEGVETMCCDAWLYSNLSFWLRSSTDGGVCGCLIQLKTMPVGVTTPIFFFTHI</sequence>
<dbReference type="AlphaFoldDB" id="A0AAN9L6G9"/>
<reference evidence="1 2" key="1">
    <citation type="submission" date="2024-01" db="EMBL/GenBank/DDBJ databases">
        <title>The genomes of 5 underutilized Papilionoideae crops provide insights into root nodulation and disease resistanc.</title>
        <authorList>
            <person name="Jiang F."/>
        </authorList>
    </citation>
    <scope>NUCLEOTIDE SEQUENCE [LARGE SCALE GENOMIC DNA]</scope>
    <source>
        <strain evidence="1">LVBAO_FW01</strain>
        <tissue evidence="1">Leaves</tissue>
    </source>
</reference>
<comment type="caution">
    <text evidence="1">The sequence shown here is derived from an EMBL/GenBank/DDBJ whole genome shotgun (WGS) entry which is preliminary data.</text>
</comment>
<evidence type="ECO:0000313" key="1">
    <source>
        <dbReference type="EMBL" id="KAK7330357.1"/>
    </source>
</evidence>
<keyword evidence="2" id="KW-1185">Reference proteome</keyword>
<proteinExistence type="predicted"/>